<keyword evidence="4" id="KW-0574">Periplasm</keyword>
<evidence type="ECO:0000313" key="7">
    <source>
        <dbReference type="EMBL" id="KWV41970.1"/>
    </source>
</evidence>
<dbReference type="AlphaFoldDB" id="A0A109J447"/>
<evidence type="ECO:0000256" key="4">
    <source>
        <dbReference type="ARBA" id="ARBA00022764"/>
    </source>
</evidence>
<accession>A0A109J447</accession>
<dbReference type="Gene3D" id="2.10.109.10">
    <property type="entry name" value="Umud Fragment, subunit A"/>
    <property type="match status" value="1"/>
</dbReference>
<dbReference type="InterPro" id="IPR036286">
    <property type="entry name" value="LexA/Signal_pep-like_sf"/>
</dbReference>
<evidence type="ECO:0000256" key="3">
    <source>
        <dbReference type="ARBA" id="ARBA00022729"/>
    </source>
</evidence>
<dbReference type="Proteomes" id="UP000068164">
    <property type="component" value="Unassembled WGS sequence"/>
</dbReference>
<dbReference type="EMBL" id="LNCD01000138">
    <property type="protein sequence ID" value="KWV41970.1"/>
    <property type="molecule type" value="Genomic_DNA"/>
</dbReference>
<evidence type="ECO:0000313" key="8">
    <source>
        <dbReference type="Proteomes" id="UP000068164"/>
    </source>
</evidence>
<comment type="caution">
    <text evidence="7">The sequence shown here is derived from an EMBL/GenBank/DDBJ whole genome shotgun (WGS) entry which is preliminary data.</text>
</comment>
<gene>
    <name evidence="7" type="ORF">AS026_21835</name>
</gene>
<dbReference type="InterPro" id="IPR014139">
    <property type="entry name" value="Peptidase_S26C_TraF"/>
</dbReference>
<dbReference type="Pfam" id="PF10502">
    <property type="entry name" value="Peptidase_S26"/>
    <property type="match status" value="1"/>
</dbReference>
<proteinExistence type="inferred from homology"/>
<dbReference type="NCBIfam" id="TIGR02771">
    <property type="entry name" value="TraF_Ti"/>
    <property type="match status" value="1"/>
</dbReference>
<dbReference type="GO" id="GO:0006465">
    <property type="term" value="P:signal peptide processing"/>
    <property type="evidence" value="ECO:0007669"/>
    <property type="project" value="InterPro"/>
</dbReference>
<comment type="subcellular location">
    <subcellularLocation>
        <location evidence="1">Periplasm</location>
    </subcellularLocation>
</comment>
<reference evidence="7 8" key="1">
    <citation type="submission" date="2015-11" db="EMBL/GenBank/DDBJ databases">
        <title>Draft Genome Sequence of the Strain BR 10423 (Rhizobium sp.) isolated from nodules of Mimosa pudica.</title>
        <authorList>
            <person name="Barauna A.C."/>
            <person name="Zilli J.E."/>
            <person name="Simoes-Araujo J.L."/>
            <person name="Reis V.M."/>
            <person name="James E.K."/>
            <person name="Reis F.B.Jr."/>
            <person name="Rouws L.F."/>
            <person name="Passos S.R."/>
            <person name="Gois S.R."/>
        </authorList>
    </citation>
    <scope>NUCLEOTIDE SEQUENCE [LARGE SCALE GENOMIC DNA]</scope>
    <source>
        <strain evidence="7 8">BR10423</strain>
    </source>
</reference>
<sequence>MAALLALIVTGGALGYRINLTPSEPLGIWRIQMPEGPYKIGDLVFVCPPPTPTMREAFDRGYLRSGICPGGYAPLIKTIVAVSSQRIEIDRLVSIDGLALPHSAPAARDGRGRSLRRFSGGTVPTGYVFLHSGFIGSFDSRYFGPVPASGVLGLAKAVLTYAP</sequence>
<evidence type="ECO:0000259" key="6">
    <source>
        <dbReference type="Pfam" id="PF10502"/>
    </source>
</evidence>
<dbReference type="GO" id="GO:0004252">
    <property type="term" value="F:serine-type endopeptidase activity"/>
    <property type="evidence" value="ECO:0007669"/>
    <property type="project" value="InterPro"/>
</dbReference>
<dbReference type="NCBIfam" id="NF010412">
    <property type="entry name" value="PRK13838.1"/>
    <property type="match status" value="1"/>
</dbReference>
<dbReference type="GO" id="GO:0042597">
    <property type="term" value="C:periplasmic space"/>
    <property type="evidence" value="ECO:0007669"/>
    <property type="project" value="UniProtKB-SubCell"/>
</dbReference>
<organism evidence="7 8">
    <name type="scientific">Rhizobium altiplani</name>
    <dbReference type="NCBI Taxonomy" id="1864509"/>
    <lineage>
        <taxon>Bacteria</taxon>
        <taxon>Pseudomonadati</taxon>
        <taxon>Pseudomonadota</taxon>
        <taxon>Alphaproteobacteria</taxon>
        <taxon>Hyphomicrobiales</taxon>
        <taxon>Rhizobiaceae</taxon>
        <taxon>Rhizobium/Agrobacterium group</taxon>
        <taxon>Rhizobium</taxon>
    </lineage>
</organism>
<evidence type="ECO:0000256" key="1">
    <source>
        <dbReference type="ARBA" id="ARBA00004418"/>
    </source>
</evidence>
<keyword evidence="5" id="KW-0184">Conjugation</keyword>
<comment type="similarity">
    <text evidence="2">Belongs to the peptidase S26C family.</text>
</comment>
<evidence type="ECO:0000256" key="5">
    <source>
        <dbReference type="ARBA" id="ARBA00022971"/>
    </source>
</evidence>
<dbReference type="InterPro" id="IPR019533">
    <property type="entry name" value="Peptidase_S26"/>
</dbReference>
<protein>
    <submittedName>
        <fullName evidence="7">Conjugal transfer protein TraF</fullName>
    </submittedName>
</protein>
<keyword evidence="8" id="KW-1185">Reference proteome</keyword>
<dbReference type="SUPFAM" id="SSF51306">
    <property type="entry name" value="LexA/Signal peptidase"/>
    <property type="match status" value="1"/>
</dbReference>
<feature type="domain" description="Peptidase S26" evidence="6">
    <location>
        <begin position="19"/>
        <end position="158"/>
    </location>
</feature>
<evidence type="ECO:0000256" key="2">
    <source>
        <dbReference type="ARBA" id="ARBA00005849"/>
    </source>
</evidence>
<name>A0A109J447_9HYPH</name>
<keyword evidence="3" id="KW-0732">Signal</keyword>